<proteinExistence type="predicted"/>
<organism evidence="3 4">
    <name type="scientific">Noviherbaspirillum galbum</name>
    <dbReference type="NCBI Taxonomy" id="2709383"/>
    <lineage>
        <taxon>Bacteria</taxon>
        <taxon>Pseudomonadati</taxon>
        <taxon>Pseudomonadota</taxon>
        <taxon>Betaproteobacteria</taxon>
        <taxon>Burkholderiales</taxon>
        <taxon>Oxalobacteraceae</taxon>
        <taxon>Noviherbaspirillum</taxon>
    </lineage>
</organism>
<dbReference type="PROSITE" id="PS51833">
    <property type="entry name" value="HDOD"/>
    <property type="match status" value="1"/>
</dbReference>
<accession>A0A6B3SKI0</accession>
<feature type="domain" description="HDOD" evidence="2">
    <location>
        <begin position="29"/>
        <end position="225"/>
    </location>
</feature>
<evidence type="ECO:0000313" key="4">
    <source>
        <dbReference type="Proteomes" id="UP000482155"/>
    </source>
</evidence>
<dbReference type="PANTHER" id="PTHR33525:SF3">
    <property type="entry name" value="RIBONUCLEASE Y"/>
    <property type="match status" value="1"/>
</dbReference>
<protein>
    <submittedName>
        <fullName evidence="3">HDOD domain-containing protein</fullName>
    </submittedName>
</protein>
<gene>
    <name evidence="3" type="ORF">G3574_09490</name>
</gene>
<dbReference type="SUPFAM" id="SSF109604">
    <property type="entry name" value="HD-domain/PDEase-like"/>
    <property type="match status" value="1"/>
</dbReference>
<dbReference type="RefSeq" id="WP_163962378.1">
    <property type="nucleotide sequence ID" value="NZ_JAAIVB010000035.1"/>
</dbReference>
<dbReference type="Pfam" id="PF08668">
    <property type="entry name" value="HDOD"/>
    <property type="match status" value="1"/>
</dbReference>
<dbReference type="PANTHER" id="PTHR33525">
    <property type="match status" value="1"/>
</dbReference>
<evidence type="ECO:0000259" key="2">
    <source>
        <dbReference type="PROSITE" id="PS51833"/>
    </source>
</evidence>
<dbReference type="Proteomes" id="UP000482155">
    <property type="component" value="Unassembled WGS sequence"/>
</dbReference>
<dbReference type="EMBL" id="JAAIVB010000035">
    <property type="protein sequence ID" value="NEX61311.1"/>
    <property type="molecule type" value="Genomic_DNA"/>
</dbReference>
<dbReference type="SUPFAM" id="SSF55781">
    <property type="entry name" value="GAF domain-like"/>
    <property type="match status" value="1"/>
</dbReference>
<comment type="caution">
    <text evidence="3">The sequence shown here is derived from an EMBL/GenBank/DDBJ whole genome shotgun (WGS) entry which is preliminary data.</text>
</comment>
<sequence>MTKDDPNTNAAGAATMELLWSRIRQRGDLPGFSKVISTIVGAMRGDEAREFNMAKTVLQDPALTQKVLRLANSAMYSVFGQGINTVSKAVIVLGTETIGHLALGLKLIDGLSAASSDSAAARAEMEKAVLAGHIGRQLASSAPSRDAEEAVVCAMLHSLGRMLVTFYLPDRWQRIDALITEAKMTEDAAALEVLGILFHDIGQHAARQWGLPATVVNTMQDLPPRPVAEPLAHSDWLSAISTLSTSCATALCDETGSAQAALQSLAGQYADMLGMDASQVMLAVDSAQRNAAEENSVLVRSSRRTDDKAEPLPPSGKPADAVQILTRGVNDMRGAAPNATLSQLIGMALETVHQGLGFSRSIAFLRSREKHAYIARLSFGDVGADVMRRMSFSDAYQPDVFHAALANNKMIFVENARDPAFVNKVPRWWREALPTARSFMVLPVTVHRHPIGFIYGDWDASLPVAKVELADAGPLNELRSLVVRTFENRQQPDVDWNRGGL</sequence>
<name>A0A6B3SKI0_9BURK</name>
<dbReference type="AlphaFoldDB" id="A0A6B3SKI0"/>
<evidence type="ECO:0000256" key="1">
    <source>
        <dbReference type="SAM" id="MobiDB-lite"/>
    </source>
</evidence>
<dbReference type="Gene3D" id="3.30.450.40">
    <property type="match status" value="1"/>
</dbReference>
<dbReference type="InterPro" id="IPR052340">
    <property type="entry name" value="RNase_Y/CdgJ"/>
</dbReference>
<feature type="region of interest" description="Disordered" evidence="1">
    <location>
        <begin position="294"/>
        <end position="320"/>
    </location>
</feature>
<dbReference type="InterPro" id="IPR013976">
    <property type="entry name" value="HDOD"/>
</dbReference>
<keyword evidence="4" id="KW-1185">Reference proteome</keyword>
<dbReference type="Gene3D" id="1.10.3210.10">
    <property type="entry name" value="Hypothetical protein af1432"/>
    <property type="match status" value="1"/>
</dbReference>
<evidence type="ECO:0000313" key="3">
    <source>
        <dbReference type="EMBL" id="NEX61311.1"/>
    </source>
</evidence>
<reference evidence="3 4" key="1">
    <citation type="submission" date="2020-02" db="EMBL/GenBank/DDBJ databases">
        <authorList>
            <person name="Kim M.K."/>
        </authorList>
    </citation>
    <scope>NUCLEOTIDE SEQUENCE [LARGE SCALE GENOMIC DNA]</scope>
    <source>
        <strain evidence="3 4">17J57-3</strain>
    </source>
</reference>
<dbReference type="InterPro" id="IPR029016">
    <property type="entry name" value="GAF-like_dom_sf"/>
</dbReference>